<evidence type="ECO:0000313" key="3">
    <source>
        <dbReference type="Proteomes" id="UP001303373"/>
    </source>
</evidence>
<accession>A0AAQ3M9F7</accession>
<dbReference type="EMBL" id="CP138589">
    <property type="protein sequence ID" value="WPH03243.1"/>
    <property type="molecule type" value="Genomic_DNA"/>
</dbReference>
<feature type="domain" description="Stress-response A/B barrel" evidence="1">
    <location>
        <begin position="15"/>
        <end position="111"/>
    </location>
</feature>
<dbReference type="SMART" id="SM00886">
    <property type="entry name" value="Dabb"/>
    <property type="match status" value="1"/>
</dbReference>
<dbReference type="AlphaFoldDB" id="A0AAQ3M9F7"/>
<evidence type="ECO:0000313" key="2">
    <source>
        <dbReference type="EMBL" id="WPH03243.1"/>
    </source>
</evidence>
<evidence type="ECO:0000259" key="1">
    <source>
        <dbReference type="PROSITE" id="PS51502"/>
    </source>
</evidence>
<sequence>MQPLRRTLAAMAQPIERVTMFKIAKKEDREKVLEAYKKVKQTAVKDGKPYILSCEAGHAADEARAQGWTLACKTTFASLQDMEYYDTQCEAHKMLKQVAIPFKEDVMTVWFESAVRD</sequence>
<keyword evidence="3" id="KW-1185">Reference proteome</keyword>
<reference evidence="2 3" key="1">
    <citation type="submission" date="2023-11" db="EMBL/GenBank/DDBJ databases">
        <title>An acidophilic fungus is an integral part of prey digestion in a carnivorous sundew plant.</title>
        <authorList>
            <person name="Tsai I.J."/>
        </authorList>
    </citation>
    <scope>NUCLEOTIDE SEQUENCE [LARGE SCALE GENOMIC DNA]</scope>
    <source>
        <strain evidence="2">169a</strain>
    </source>
</reference>
<dbReference type="SUPFAM" id="SSF54909">
    <property type="entry name" value="Dimeric alpha+beta barrel"/>
    <property type="match status" value="1"/>
</dbReference>
<dbReference type="PROSITE" id="PS51502">
    <property type="entry name" value="S_R_A_B_BARREL"/>
    <property type="match status" value="1"/>
</dbReference>
<dbReference type="Pfam" id="PF07876">
    <property type="entry name" value="Dabb"/>
    <property type="match status" value="1"/>
</dbReference>
<dbReference type="Gene3D" id="3.30.70.100">
    <property type="match status" value="1"/>
</dbReference>
<dbReference type="InterPro" id="IPR011008">
    <property type="entry name" value="Dimeric_a/b-barrel"/>
</dbReference>
<protein>
    <recommendedName>
        <fullName evidence="1">Stress-response A/B barrel domain-containing protein</fullName>
    </recommendedName>
</protein>
<gene>
    <name evidence="2" type="ORF">R9X50_00612000</name>
</gene>
<proteinExistence type="predicted"/>
<dbReference type="Proteomes" id="UP001303373">
    <property type="component" value="Chromosome 10"/>
</dbReference>
<name>A0AAQ3M9F7_9PEZI</name>
<organism evidence="2 3">
    <name type="scientific">Acrodontium crateriforme</name>
    <dbReference type="NCBI Taxonomy" id="150365"/>
    <lineage>
        <taxon>Eukaryota</taxon>
        <taxon>Fungi</taxon>
        <taxon>Dikarya</taxon>
        <taxon>Ascomycota</taxon>
        <taxon>Pezizomycotina</taxon>
        <taxon>Dothideomycetes</taxon>
        <taxon>Dothideomycetidae</taxon>
        <taxon>Mycosphaerellales</taxon>
        <taxon>Teratosphaeriaceae</taxon>
        <taxon>Acrodontium</taxon>
    </lineage>
</organism>
<dbReference type="InterPro" id="IPR013097">
    <property type="entry name" value="Dabb"/>
</dbReference>